<evidence type="ECO:0000256" key="5">
    <source>
        <dbReference type="HAMAP-Rule" id="MF_02114"/>
    </source>
</evidence>
<accession>A0A917B2H9</accession>
<evidence type="ECO:0000313" key="6">
    <source>
        <dbReference type="EMBL" id="GGF16826.1"/>
    </source>
</evidence>
<dbReference type="GO" id="GO:0043814">
    <property type="term" value="F:phospholactate guanylyltransferase activity"/>
    <property type="evidence" value="ECO:0007669"/>
    <property type="project" value="InterPro"/>
</dbReference>
<comment type="pathway">
    <text evidence="5">Cofactor biosynthesis; coenzyme F420 biosynthesis.</text>
</comment>
<evidence type="ECO:0000256" key="4">
    <source>
        <dbReference type="ARBA" id="ARBA00023134"/>
    </source>
</evidence>
<dbReference type="InterPro" id="IPR002835">
    <property type="entry name" value="CofC"/>
</dbReference>
<feature type="binding site" evidence="5">
    <location>
        <position position="159"/>
    </location>
    <ligand>
        <name>phosphoenolpyruvate</name>
        <dbReference type="ChEBI" id="CHEBI:58702"/>
    </ligand>
</feature>
<dbReference type="Proteomes" id="UP000598775">
    <property type="component" value="Unassembled WGS sequence"/>
</dbReference>
<dbReference type="PANTHER" id="PTHR40392:SF1">
    <property type="entry name" value="2-PHOSPHO-L-LACTATE GUANYLYLTRANSFERASE"/>
    <property type="match status" value="1"/>
</dbReference>
<dbReference type="InterPro" id="IPR029044">
    <property type="entry name" value="Nucleotide-diphossugar_trans"/>
</dbReference>
<dbReference type="GO" id="GO:0005525">
    <property type="term" value="F:GTP binding"/>
    <property type="evidence" value="ECO:0007669"/>
    <property type="project" value="UniProtKB-KW"/>
</dbReference>
<dbReference type="RefSeq" id="WP_188674019.1">
    <property type="nucleotide sequence ID" value="NZ_BMGP01000001.1"/>
</dbReference>
<gene>
    <name evidence="6" type="primary">cofC</name>
    <name evidence="5" type="synonym">fbiD</name>
    <name evidence="6" type="ORF">GCM10011399_08230</name>
</gene>
<dbReference type="PANTHER" id="PTHR40392">
    <property type="entry name" value="2-PHOSPHO-L-LACTATE GUANYLYLTRANSFERASE"/>
    <property type="match status" value="1"/>
</dbReference>
<reference evidence="6 7" key="1">
    <citation type="journal article" date="2014" name="Int. J. Syst. Evol. Microbiol.">
        <title>Complete genome sequence of Corynebacterium casei LMG S-19264T (=DSM 44701T), isolated from a smear-ripened cheese.</title>
        <authorList>
            <consortium name="US DOE Joint Genome Institute (JGI-PGF)"/>
            <person name="Walter F."/>
            <person name="Albersmeier A."/>
            <person name="Kalinowski J."/>
            <person name="Ruckert C."/>
        </authorList>
    </citation>
    <scope>NUCLEOTIDE SEQUENCE [LARGE SCALE GENOMIC DNA]</scope>
    <source>
        <strain evidence="6 7">CGMCC 1.12976</strain>
    </source>
</reference>
<comment type="function">
    <text evidence="5">Guanylyltransferase that catalyzes the activation of phosphoenolpyruvate (PEP) as enolpyruvoyl-2-diphospho-5'-guanosine, via the condensation of PEP with GTP. It is involved in the biosynthesis of coenzyme F420, a hydride carrier cofactor.</text>
</comment>
<dbReference type="GO" id="GO:0052645">
    <property type="term" value="P:F420-0 metabolic process"/>
    <property type="evidence" value="ECO:0007669"/>
    <property type="project" value="UniProtKB-UniRule"/>
</dbReference>
<organism evidence="6 7">
    <name type="scientific">Subtercola lobariae</name>
    <dbReference type="NCBI Taxonomy" id="1588641"/>
    <lineage>
        <taxon>Bacteria</taxon>
        <taxon>Bacillati</taxon>
        <taxon>Actinomycetota</taxon>
        <taxon>Actinomycetes</taxon>
        <taxon>Micrococcales</taxon>
        <taxon>Microbacteriaceae</taxon>
        <taxon>Subtercola</taxon>
    </lineage>
</organism>
<dbReference type="AlphaFoldDB" id="A0A917B2H9"/>
<feature type="binding site" evidence="5">
    <location>
        <position position="156"/>
    </location>
    <ligand>
        <name>phosphoenolpyruvate</name>
        <dbReference type="ChEBI" id="CHEBI:58702"/>
    </ligand>
</feature>
<dbReference type="EMBL" id="BMGP01000001">
    <property type="protein sequence ID" value="GGF16826.1"/>
    <property type="molecule type" value="Genomic_DNA"/>
</dbReference>
<keyword evidence="1 5" id="KW-0808">Transferase</keyword>
<dbReference type="EC" id="2.7.7.105" evidence="5"/>
<keyword evidence="2 5" id="KW-0548">Nucleotidyltransferase</keyword>
<comment type="catalytic activity">
    <reaction evidence="5">
        <text>phosphoenolpyruvate + GTP + H(+) = enolpyruvoyl-2-diphospho-5'-guanosine + diphosphate</text>
        <dbReference type="Rhea" id="RHEA:30519"/>
        <dbReference type="ChEBI" id="CHEBI:15378"/>
        <dbReference type="ChEBI" id="CHEBI:33019"/>
        <dbReference type="ChEBI" id="CHEBI:37565"/>
        <dbReference type="ChEBI" id="CHEBI:58702"/>
        <dbReference type="ChEBI" id="CHEBI:143701"/>
        <dbReference type="EC" id="2.7.7.105"/>
    </reaction>
</comment>
<keyword evidence="7" id="KW-1185">Reference proteome</keyword>
<name>A0A917B2H9_9MICO</name>
<dbReference type="Pfam" id="PF01983">
    <property type="entry name" value="CofC"/>
    <property type="match status" value="1"/>
</dbReference>
<keyword evidence="4 5" id="KW-0342">GTP-binding</keyword>
<dbReference type="SUPFAM" id="SSF53448">
    <property type="entry name" value="Nucleotide-diphospho-sugar transferases"/>
    <property type="match status" value="1"/>
</dbReference>
<comment type="similarity">
    <text evidence="5">Belongs to the CofC family.</text>
</comment>
<sequence length="210" mass="21443">MTEWVVVLPVKGSTASKTRLAEFPLSPDERRALALAFARDTLSAIRSATDVTHTIVVTSDAEATEALAALGAEIVPDPLDGLNAAITEGLRFARRHYPQAASAVMTADLPTLATSDVDRMLGLAAGHPKTFVADAAGTGTTTITALPGIDVAPLFGPHSAARHAAAGLASLPVEADSSVRRDVDTPADLERALRGGVGVFTARALAGSGG</sequence>
<proteinExistence type="inferred from homology"/>
<evidence type="ECO:0000256" key="2">
    <source>
        <dbReference type="ARBA" id="ARBA00022695"/>
    </source>
</evidence>
<keyword evidence="3 5" id="KW-0547">Nucleotide-binding</keyword>
<feature type="binding site" evidence="5">
    <location>
        <position position="140"/>
    </location>
    <ligand>
        <name>phosphoenolpyruvate</name>
        <dbReference type="ChEBI" id="CHEBI:58702"/>
    </ligand>
</feature>
<dbReference type="Gene3D" id="3.90.550.10">
    <property type="entry name" value="Spore Coat Polysaccharide Biosynthesis Protein SpsA, Chain A"/>
    <property type="match status" value="1"/>
</dbReference>
<comment type="caution">
    <text evidence="6">The sequence shown here is derived from an EMBL/GenBank/DDBJ whole genome shotgun (WGS) entry which is preliminary data.</text>
</comment>
<evidence type="ECO:0000256" key="3">
    <source>
        <dbReference type="ARBA" id="ARBA00022741"/>
    </source>
</evidence>
<protein>
    <recommendedName>
        <fullName evidence="5">Phosphoenolpyruvate guanylyltransferase</fullName>
        <shortName evidence="5">PEP guanylyltransferase</shortName>
        <ecNumber evidence="5">2.7.7.105</ecNumber>
    </recommendedName>
</protein>
<dbReference type="NCBIfam" id="TIGR03552">
    <property type="entry name" value="F420_cofC"/>
    <property type="match status" value="1"/>
</dbReference>
<dbReference type="HAMAP" id="MF_02114">
    <property type="entry name" value="CofC"/>
    <property type="match status" value="1"/>
</dbReference>
<evidence type="ECO:0000313" key="7">
    <source>
        <dbReference type="Proteomes" id="UP000598775"/>
    </source>
</evidence>
<evidence type="ECO:0000256" key="1">
    <source>
        <dbReference type="ARBA" id="ARBA00022679"/>
    </source>
</evidence>